<dbReference type="Gene3D" id="1.10.510.10">
    <property type="entry name" value="Transferase(Phosphotransferase) domain 1"/>
    <property type="match status" value="1"/>
</dbReference>
<organism evidence="3 4">
    <name type="scientific">Glomus cerebriforme</name>
    <dbReference type="NCBI Taxonomy" id="658196"/>
    <lineage>
        <taxon>Eukaryota</taxon>
        <taxon>Fungi</taxon>
        <taxon>Fungi incertae sedis</taxon>
        <taxon>Mucoromycota</taxon>
        <taxon>Glomeromycotina</taxon>
        <taxon>Glomeromycetes</taxon>
        <taxon>Glomerales</taxon>
        <taxon>Glomeraceae</taxon>
        <taxon>Glomus</taxon>
    </lineage>
</organism>
<dbReference type="EMBL" id="QKYT01000033">
    <property type="protein sequence ID" value="RIA97156.1"/>
    <property type="molecule type" value="Genomic_DNA"/>
</dbReference>
<keyword evidence="1" id="KW-0472">Membrane</keyword>
<dbReference type="SUPFAM" id="SSF56112">
    <property type="entry name" value="Protein kinase-like (PK-like)"/>
    <property type="match status" value="1"/>
</dbReference>
<comment type="caution">
    <text evidence="3">The sequence shown here is derived from an EMBL/GenBank/DDBJ whole genome shotgun (WGS) entry which is preliminary data.</text>
</comment>
<keyword evidence="1" id="KW-1133">Transmembrane helix</keyword>
<dbReference type="OrthoDB" id="2382411at2759"/>
<dbReference type="InterPro" id="IPR011009">
    <property type="entry name" value="Kinase-like_dom_sf"/>
</dbReference>
<accession>A0A397TJN8</accession>
<dbReference type="GO" id="GO:0004674">
    <property type="term" value="F:protein serine/threonine kinase activity"/>
    <property type="evidence" value="ECO:0007669"/>
    <property type="project" value="TreeGrafter"/>
</dbReference>
<gene>
    <name evidence="3" type="ORF">C1645_752975</name>
</gene>
<dbReference type="AlphaFoldDB" id="A0A397TJN8"/>
<evidence type="ECO:0000313" key="3">
    <source>
        <dbReference type="EMBL" id="RIA97156.1"/>
    </source>
</evidence>
<dbReference type="Proteomes" id="UP000265703">
    <property type="component" value="Unassembled WGS sequence"/>
</dbReference>
<proteinExistence type="predicted"/>
<dbReference type="Pfam" id="PF07714">
    <property type="entry name" value="PK_Tyr_Ser-Thr"/>
    <property type="match status" value="1"/>
</dbReference>
<feature type="transmembrane region" description="Helical" evidence="1">
    <location>
        <begin position="12"/>
        <end position="33"/>
    </location>
</feature>
<protein>
    <submittedName>
        <fullName evidence="3">Kinase-like domain-containing protein</fullName>
    </submittedName>
</protein>
<feature type="domain" description="Protein kinase" evidence="2">
    <location>
        <begin position="55"/>
        <end position="324"/>
    </location>
</feature>
<keyword evidence="3" id="KW-0418">Kinase</keyword>
<keyword evidence="3" id="KW-0808">Transferase</keyword>
<keyword evidence="1" id="KW-0812">Transmembrane</keyword>
<reference evidence="3 4" key="1">
    <citation type="submission" date="2018-06" db="EMBL/GenBank/DDBJ databases">
        <title>Comparative genomics reveals the genomic features of Rhizophagus irregularis, R. cerebriforme, R. diaphanum and Gigaspora rosea, and their symbiotic lifestyle signature.</title>
        <authorList>
            <person name="Morin E."/>
            <person name="San Clemente H."/>
            <person name="Chen E.C.H."/>
            <person name="De La Providencia I."/>
            <person name="Hainaut M."/>
            <person name="Kuo A."/>
            <person name="Kohler A."/>
            <person name="Murat C."/>
            <person name="Tang N."/>
            <person name="Roy S."/>
            <person name="Loubradou J."/>
            <person name="Henrissat B."/>
            <person name="Grigoriev I.V."/>
            <person name="Corradi N."/>
            <person name="Roux C."/>
            <person name="Martin F.M."/>
        </authorList>
    </citation>
    <scope>NUCLEOTIDE SEQUENCE [LARGE SCALE GENOMIC DNA]</scope>
    <source>
        <strain evidence="3 4">DAOM 227022</strain>
    </source>
</reference>
<dbReference type="PANTHER" id="PTHR44329">
    <property type="entry name" value="SERINE/THREONINE-PROTEIN KINASE TNNI3K-RELATED"/>
    <property type="match status" value="1"/>
</dbReference>
<evidence type="ECO:0000256" key="1">
    <source>
        <dbReference type="SAM" id="Phobius"/>
    </source>
</evidence>
<dbReference type="PROSITE" id="PS50011">
    <property type="entry name" value="PROTEIN_KINASE_DOM"/>
    <property type="match status" value="1"/>
</dbReference>
<sequence>MPITIICRGLIVTINLFELFYLIIRFLILRYLIKLINKEEENKNYSECWIPFEQLKQIHLIANGGFGRVFKAQWNDRPRLIFDYDTQSKIIKNGREVAIKYITCSNLSEFHAHILCIKSNSVVPLLGISRDTDTNEFILVMKYAQNGNLNQYLSRNPNLSWKKKIGLIVDIATGLADIHRAGLIHADFHSGNILISAGGKALISDLGLSRSKSLKTCPLSTVLYGVISYIAPELIRCRTSYTQAADVYSFGIVLSEICSGLKPYNDSVSDMFLLLDVCHRELRPKIHPETPDFLVSIIKSCWDGDHLKRPSMELVLKFVRNLYINFEFHLEIPMNPSNNCNDPGKSHNKFNSC</sequence>
<evidence type="ECO:0000313" key="4">
    <source>
        <dbReference type="Proteomes" id="UP000265703"/>
    </source>
</evidence>
<dbReference type="InterPro" id="IPR001245">
    <property type="entry name" value="Ser-Thr/Tyr_kinase_cat_dom"/>
</dbReference>
<dbReference type="GO" id="GO:0005524">
    <property type="term" value="F:ATP binding"/>
    <property type="evidence" value="ECO:0007669"/>
    <property type="project" value="InterPro"/>
</dbReference>
<keyword evidence="4" id="KW-1185">Reference proteome</keyword>
<dbReference type="STRING" id="658196.A0A397TJN8"/>
<name>A0A397TJN8_9GLOM</name>
<evidence type="ECO:0000259" key="2">
    <source>
        <dbReference type="PROSITE" id="PS50011"/>
    </source>
</evidence>
<dbReference type="InterPro" id="IPR051681">
    <property type="entry name" value="Ser/Thr_Kinases-Pseudokinases"/>
</dbReference>
<dbReference type="InterPro" id="IPR000719">
    <property type="entry name" value="Prot_kinase_dom"/>
</dbReference>